<reference evidence="1 2" key="1">
    <citation type="journal article" date="2020" name="Cell">
        <title>Large-Scale Comparative Analyses of Tick Genomes Elucidate Their Genetic Diversity and Vector Capacities.</title>
        <authorList>
            <consortium name="Tick Genome and Microbiome Consortium (TIGMIC)"/>
            <person name="Jia N."/>
            <person name="Wang J."/>
            <person name="Shi W."/>
            <person name="Du L."/>
            <person name="Sun Y."/>
            <person name="Zhan W."/>
            <person name="Jiang J.F."/>
            <person name="Wang Q."/>
            <person name="Zhang B."/>
            <person name="Ji P."/>
            <person name="Bell-Sakyi L."/>
            <person name="Cui X.M."/>
            <person name="Yuan T.T."/>
            <person name="Jiang B.G."/>
            <person name="Yang W.F."/>
            <person name="Lam T.T."/>
            <person name="Chang Q.C."/>
            <person name="Ding S.J."/>
            <person name="Wang X.J."/>
            <person name="Zhu J.G."/>
            <person name="Ruan X.D."/>
            <person name="Zhao L."/>
            <person name="Wei J.T."/>
            <person name="Ye R.Z."/>
            <person name="Que T.C."/>
            <person name="Du C.H."/>
            <person name="Zhou Y.H."/>
            <person name="Cheng J.X."/>
            <person name="Dai P.F."/>
            <person name="Guo W.B."/>
            <person name="Han X.H."/>
            <person name="Huang E.J."/>
            <person name="Li L.F."/>
            <person name="Wei W."/>
            <person name="Gao Y.C."/>
            <person name="Liu J.Z."/>
            <person name="Shao H.Z."/>
            <person name="Wang X."/>
            <person name="Wang C.C."/>
            <person name="Yang T.C."/>
            <person name="Huo Q.B."/>
            <person name="Li W."/>
            <person name="Chen H.Y."/>
            <person name="Chen S.E."/>
            <person name="Zhou L.G."/>
            <person name="Ni X.B."/>
            <person name="Tian J.H."/>
            <person name="Sheng Y."/>
            <person name="Liu T."/>
            <person name="Pan Y.S."/>
            <person name="Xia L.Y."/>
            <person name="Li J."/>
            <person name="Zhao F."/>
            <person name="Cao W.C."/>
        </authorList>
    </citation>
    <scope>NUCLEOTIDE SEQUENCE [LARGE SCALE GENOMIC DNA]</scope>
    <source>
        <strain evidence="1">Iper-2018</strain>
    </source>
</reference>
<comment type="caution">
    <text evidence="1">The sequence shown here is derived from an EMBL/GenBank/DDBJ whole genome shotgun (WGS) entry which is preliminary data.</text>
</comment>
<evidence type="ECO:0000313" key="2">
    <source>
        <dbReference type="Proteomes" id="UP000805193"/>
    </source>
</evidence>
<name>A0AC60PYK8_IXOPE</name>
<gene>
    <name evidence="1" type="ORF">HPB47_026474</name>
</gene>
<protein>
    <submittedName>
        <fullName evidence="1">Uncharacterized protein</fullName>
    </submittedName>
</protein>
<accession>A0AC60PYK8</accession>
<evidence type="ECO:0000313" key="1">
    <source>
        <dbReference type="EMBL" id="KAG0426407.1"/>
    </source>
</evidence>
<sequence>MVGQYPVRRAGERSQAPPPGYRALDLLHDLHRGRVTNWTWLALVLWLIDFQPNRWRSRSSGRRGGRDRAQLDWFVRLKIAVACSWIGSQPPLRSILREDGDDGSAGSEQHRPSVAPPVGRGAHRRPTRQESRRVHEVRRPVQRPRRRLRSTHTRPLDGALIRKPKGRSASPGRRPGGGRTSLRGPMMGHLLSEPDVSERDPPGYHLRPRFVVSAMPCLRWQRPAARLHRMDGRYTRDDPGPPLVSAEGGDSS</sequence>
<dbReference type="Proteomes" id="UP000805193">
    <property type="component" value="Unassembled WGS sequence"/>
</dbReference>
<organism evidence="1 2">
    <name type="scientific">Ixodes persulcatus</name>
    <name type="common">Taiga tick</name>
    <dbReference type="NCBI Taxonomy" id="34615"/>
    <lineage>
        <taxon>Eukaryota</taxon>
        <taxon>Metazoa</taxon>
        <taxon>Ecdysozoa</taxon>
        <taxon>Arthropoda</taxon>
        <taxon>Chelicerata</taxon>
        <taxon>Arachnida</taxon>
        <taxon>Acari</taxon>
        <taxon>Parasitiformes</taxon>
        <taxon>Ixodida</taxon>
        <taxon>Ixodoidea</taxon>
        <taxon>Ixodidae</taxon>
        <taxon>Ixodinae</taxon>
        <taxon>Ixodes</taxon>
    </lineage>
</organism>
<dbReference type="EMBL" id="JABSTQ010009721">
    <property type="protein sequence ID" value="KAG0426407.1"/>
    <property type="molecule type" value="Genomic_DNA"/>
</dbReference>
<keyword evidence="2" id="KW-1185">Reference proteome</keyword>
<proteinExistence type="predicted"/>